<gene>
    <name evidence="2" type="ordered locus">BARBAKC583_0574</name>
</gene>
<keyword evidence="1" id="KW-0812">Transmembrane</keyword>
<keyword evidence="1" id="KW-0472">Membrane</keyword>
<feature type="transmembrane region" description="Helical" evidence="1">
    <location>
        <begin position="16"/>
        <end position="35"/>
    </location>
</feature>
<accession>A1USD1</accession>
<organism evidence="2 3">
    <name type="scientific">Bartonella bacilliformis (strain ATCC 35685 / KC583 / Herrer 020/F12,63)</name>
    <dbReference type="NCBI Taxonomy" id="360095"/>
    <lineage>
        <taxon>Bacteria</taxon>
        <taxon>Pseudomonadati</taxon>
        <taxon>Pseudomonadota</taxon>
        <taxon>Alphaproteobacteria</taxon>
        <taxon>Hyphomicrobiales</taxon>
        <taxon>Bartonellaceae</taxon>
        <taxon>Bartonella</taxon>
    </lineage>
</organism>
<proteinExistence type="predicted"/>
<name>A1USD1_BARBK</name>
<dbReference type="HOGENOM" id="CLU_219005_1_0_5"/>
<evidence type="ECO:0000256" key="1">
    <source>
        <dbReference type="SAM" id="Phobius"/>
    </source>
</evidence>
<dbReference type="eggNOG" id="ENOG5031445">
    <property type="taxonomic scope" value="Bacteria"/>
</dbReference>
<dbReference type="AlphaFoldDB" id="A1USD1"/>
<protein>
    <submittedName>
        <fullName evidence="2">Putative membrane protein</fullName>
    </submittedName>
</protein>
<reference evidence="2 3" key="1">
    <citation type="submission" date="2006-12" db="EMBL/GenBank/DDBJ databases">
        <authorList>
            <person name="Hendrix L."/>
            <person name="Mohamoud Y."/>
            <person name="Radune D."/>
            <person name="Shvartsbeyn A."/>
            <person name="Daugherty S."/>
            <person name="Dodson R."/>
            <person name="Durkin A.S."/>
            <person name="Harkins D."/>
            <person name="Huot H."/>
            <person name="Kothari S.P."/>
            <person name="Madupu R."/>
            <person name="Li J."/>
            <person name="Nelson W.C."/>
            <person name="Shrivastava S."/>
            <person name="Giglio M.G."/>
            <person name="Haft D."/>
            <person name="Selengut J."/>
            <person name="Fraser-Ligget C."/>
            <person name="Seshadri R."/>
        </authorList>
    </citation>
    <scope>NUCLEOTIDE SEQUENCE [LARGE SCALE GENOMIC DNA]</scope>
    <source>
        <strain evidence="3">ATCC 35685 / NCTC 12138 / KC583</strain>
    </source>
</reference>
<evidence type="ECO:0000313" key="2">
    <source>
        <dbReference type="EMBL" id="ABM45661.1"/>
    </source>
</evidence>
<evidence type="ECO:0000313" key="3">
    <source>
        <dbReference type="Proteomes" id="UP000000643"/>
    </source>
</evidence>
<dbReference type="EMBL" id="CP000524">
    <property type="protein sequence ID" value="ABM45661.1"/>
    <property type="molecule type" value="Genomic_DNA"/>
</dbReference>
<sequence>MVSQLSMEDTIEKNCWVVARRATLVFVAVIFLVYLTI</sequence>
<dbReference type="Proteomes" id="UP000000643">
    <property type="component" value="Chromosome"/>
</dbReference>
<dbReference type="KEGG" id="bbk:BARBAKC583_0574"/>
<keyword evidence="1" id="KW-1133">Transmembrane helix</keyword>